<name>A0A914PFQ8_9BILA</name>
<accession>A0A914PFQ8</accession>
<proteinExistence type="predicted"/>
<keyword evidence="1" id="KW-1185">Reference proteome</keyword>
<sequence length="73" mass="8588">MTLANRNGKLDFKIKHFRRQNPERSAERLAKRAKMTAVTDSELDVLSIVLNQETDSKTLHCVYKRTFVVTRFY</sequence>
<dbReference type="AlphaFoldDB" id="A0A914PFQ8"/>
<protein>
    <submittedName>
        <fullName evidence="2">Uncharacterized protein</fullName>
    </submittedName>
</protein>
<dbReference type="Proteomes" id="UP000887578">
    <property type="component" value="Unplaced"/>
</dbReference>
<dbReference type="WBParaSite" id="PDA_v2.g17090.t1">
    <property type="protein sequence ID" value="PDA_v2.g17090.t1"/>
    <property type="gene ID" value="PDA_v2.g17090"/>
</dbReference>
<reference evidence="2" key="1">
    <citation type="submission" date="2022-11" db="UniProtKB">
        <authorList>
            <consortium name="WormBaseParasite"/>
        </authorList>
    </citation>
    <scope>IDENTIFICATION</scope>
</reference>
<evidence type="ECO:0000313" key="1">
    <source>
        <dbReference type="Proteomes" id="UP000887578"/>
    </source>
</evidence>
<evidence type="ECO:0000313" key="2">
    <source>
        <dbReference type="WBParaSite" id="PDA_v2.g17090.t1"/>
    </source>
</evidence>
<organism evidence="1 2">
    <name type="scientific">Panagrolaimus davidi</name>
    <dbReference type="NCBI Taxonomy" id="227884"/>
    <lineage>
        <taxon>Eukaryota</taxon>
        <taxon>Metazoa</taxon>
        <taxon>Ecdysozoa</taxon>
        <taxon>Nematoda</taxon>
        <taxon>Chromadorea</taxon>
        <taxon>Rhabditida</taxon>
        <taxon>Tylenchina</taxon>
        <taxon>Panagrolaimomorpha</taxon>
        <taxon>Panagrolaimoidea</taxon>
        <taxon>Panagrolaimidae</taxon>
        <taxon>Panagrolaimus</taxon>
    </lineage>
</organism>